<dbReference type="CDD" id="cd00637">
    <property type="entry name" value="7tm_classA_rhodopsin-like"/>
    <property type="match status" value="1"/>
</dbReference>
<feature type="region of interest" description="Disordered" evidence="1">
    <location>
        <begin position="979"/>
        <end position="999"/>
    </location>
</feature>
<evidence type="ECO:0000256" key="3">
    <source>
        <dbReference type="SAM" id="SignalP"/>
    </source>
</evidence>
<reference evidence="4" key="1">
    <citation type="journal article" date="2012" name="Nature">
        <title>The oyster genome reveals stress adaptation and complexity of shell formation.</title>
        <authorList>
            <person name="Zhang G."/>
            <person name="Fang X."/>
            <person name="Guo X."/>
            <person name="Li L."/>
            <person name="Luo R."/>
            <person name="Xu F."/>
            <person name="Yang P."/>
            <person name="Zhang L."/>
            <person name="Wang X."/>
            <person name="Qi H."/>
            <person name="Xiong Z."/>
            <person name="Que H."/>
            <person name="Xie Y."/>
            <person name="Holland P.W."/>
            <person name="Paps J."/>
            <person name="Zhu Y."/>
            <person name="Wu F."/>
            <person name="Chen Y."/>
            <person name="Wang J."/>
            <person name="Peng C."/>
            <person name="Meng J."/>
            <person name="Yang L."/>
            <person name="Liu J."/>
            <person name="Wen B."/>
            <person name="Zhang N."/>
            <person name="Huang Z."/>
            <person name="Zhu Q."/>
            <person name="Feng Y."/>
            <person name="Mount A."/>
            <person name="Hedgecock D."/>
            <person name="Xu Z."/>
            <person name="Liu Y."/>
            <person name="Domazet-Loso T."/>
            <person name="Du Y."/>
            <person name="Sun X."/>
            <person name="Zhang S."/>
            <person name="Liu B."/>
            <person name="Cheng P."/>
            <person name="Jiang X."/>
            <person name="Li J."/>
            <person name="Fan D."/>
            <person name="Wang W."/>
            <person name="Fu W."/>
            <person name="Wang T."/>
            <person name="Wang B."/>
            <person name="Zhang J."/>
            <person name="Peng Z."/>
            <person name="Li Y."/>
            <person name="Li N."/>
            <person name="Wang J."/>
            <person name="Chen M."/>
            <person name="He Y."/>
            <person name="Tan F."/>
            <person name="Song X."/>
            <person name="Zheng Q."/>
            <person name="Huang R."/>
            <person name="Yang H."/>
            <person name="Du X."/>
            <person name="Chen L."/>
            <person name="Yang M."/>
            <person name="Gaffney P.M."/>
            <person name="Wang S."/>
            <person name="Luo L."/>
            <person name="She Z."/>
            <person name="Ming Y."/>
            <person name="Huang W."/>
            <person name="Zhang S."/>
            <person name="Huang B."/>
            <person name="Zhang Y."/>
            <person name="Qu T."/>
            <person name="Ni P."/>
            <person name="Miao G."/>
            <person name="Wang J."/>
            <person name="Wang Q."/>
            <person name="Steinberg C.E."/>
            <person name="Wang H."/>
            <person name="Li N."/>
            <person name="Qian L."/>
            <person name="Zhang G."/>
            <person name="Li Y."/>
            <person name="Yang H."/>
            <person name="Liu X."/>
            <person name="Wang J."/>
            <person name="Yin Y."/>
            <person name="Wang J."/>
        </authorList>
    </citation>
    <scope>NUCLEOTIDE SEQUENCE [LARGE SCALE GENOMIC DNA]</scope>
    <source>
        <strain evidence="4">05x7-T-G4-1.051#20</strain>
    </source>
</reference>
<dbReference type="InParanoid" id="K1QUW2"/>
<keyword evidence="2" id="KW-0472">Membrane</keyword>
<accession>K1QUW2</accession>
<sequence length="1214" mass="134371">MDVVCKTVCLLCTITLTNGQFFTGSNPNGAEQPFQQNSRLSMPQRFRNSQHTDPRLAPQMGVGMHSRLSTGMPFNSLMPTTQVTMAPGIQRSRLGSPQLQTSIKAPPISLLQFLLETTPHPDSGSQRPVSVSRNRPALHTTRNIQNSPFRTVQIQATGQPLQGSRRVPPGHSSSPGTQSQPGRQNIGQERTNSMPLASNGFRNPQHFQRASPQRVGLTQTPLNVFSNQPVHNQLMSQWNNPPGPQSSSPSQNDPQNQNQFSAQRVGLAQTSQNPPVQQQWNLRRNLNTQPHSMNSFRSQVTQQSLSPQRVEPARTAAETTHRNNQWQTPGSSLNQHHPSQPIESAPRPFESVPFTSLNSNSNPPIPPNPVQVNTLRPLQSNSNQFTPPYQNIAAHRTAPRHVNPQSVTPSTTPAPAPYEVRPNLEPAPVQSSPSYVLPSNPVRPSSPFNVQQNQPVSYNVPNGEEHVSYMTSPNIVRSLPNTERIWQTQTSSLQTSLSNALRRNLPGTQPVTVQKPSKVVATNVLRKLPDNQPPSPRRMKTRSSNIKQILPSDQQQIKIEDISPTRNGQIFPASQQQKLGMNLKQNVVSNSLPNTQPNSHLMPKRSESMQTPALQTNVNGHQKPTTLFNKRPSVNSNTNPTSTAQQSNIETKSGLIPTVINGKKYMINPNFVHLLQNLLSKAGLDMKTGPSEKVSPNRQINTQRMEQIRQPPQPQPQTQSDYEPPVTKQRITKVKPTPDAVKAAAYTNLGSVSQIEGVNNQFKRNPNVLEAAVADPNSLIAIKPQSPYSNTVQRPRLTTSATATPAIERITYTNTPSFVPKSPPTLPTTTTPLPVTTLAPKRRKALLLPFRDIPTKQTTTKPVVKTTLRPTPPPPQIAPSQETTSLSGTKSVTPPPENVISGTTKSANTVPPILTPRYLSDRRTVATEAPTTRSVGGTPTTISPRPSGLVSQSAGALNKLEAQQGNTVDISQNTVLDRTSPALDTPSLNQDPQYTASSPYQQSQYNANNELVNELTPELTPTQKSKVNVQFSFNLGHFSRNRSKKTNEEGSVFNEMSDRFSPPKGVSVHKGFVGFNNKANNVELLVLRTAMREERRGNRGRPNVTLNFHMMFGVIVMTYLLTYIPTFTMILVQRQKAGYWLDLSGGKLTIFLLLRRFHMVSNVVNPFVYGYFDITFRSYYAAVFRSLFCCRSSNKTNCLRDRRSEETDTDNTYY</sequence>
<keyword evidence="2" id="KW-0812">Transmembrane</keyword>
<feature type="compositionally biased region" description="Polar residues" evidence="1">
    <location>
        <begin position="986"/>
        <end position="999"/>
    </location>
</feature>
<feature type="region of interest" description="Disordered" evidence="1">
    <location>
        <begin position="117"/>
        <end position="206"/>
    </location>
</feature>
<feature type="compositionally biased region" description="Polar residues" evidence="1">
    <location>
        <begin position="374"/>
        <end position="388"/>
    </location>
</feature>
<dbReference type="SUPFAM" id="SSF81321">
    <property type="entry name" value="Family A G protein-coupled receptor-like"/>
    <property type="match status" value="1"/>
</dbReference>
<feature type="region of interest" description="Disordered" evidence="1">
    <location>
        <begin position="618"/>
        <end position="647"/>
    </location>
</feature>
<feature type="chain" id="PRO_5043836837" description="G-protein coupled receptors family 1 profile domain-containing protein" evidence="3">
    <location>
        <begin position="20"/>
        <end position="1214"/>
    </location>
</feature>
<dbReference type="Gene3D" id="1.20.1070.10">
    <property type="entry name" value="Rhodopsin 7-helix transmembrane proteins"/>
    <property type="match status" value="1"/>
</dbReference>
<keyword evidence="3" id="KW-0732">Signal</keyword>
<name>K1QUW2_MAGGI</name>
<keyword evidence="2" id="KW-1133">Transmembrane helix</keyword>
<proteinExistence type="predicted"/>
<evidence type="ECO:0000256" key="1">
    <source>
        <dbReference type="SAM" id="MobiDB-lite"/>
    </source>
</evidence>
<protein>
    <recommendedName>
        <fullName evidence="5">G-protein coupled receptors family 1 profile domain-containing protein</fullName>
    </recommendedName>
</protein>
<feature type="compositionally biased region" description="Polar residues" evidence="1">
    <location>
        <begin position="171"/>
        <end position="206"/>
    </location>
</feature>
<feature type="compositionally biased region" description="Polar residues" evidence="1">
    <location>
        <begin position="288"/>
        <end position="307"/>
    </location>
</feature>
<evidence type="ECO:0000313" key="4">
    <source>
        <dbReference type="EMBL" id="EKC25361.1"/>
    </source>
</evidence>
<feature type="compositionally biased region" description="Polar residues" evidence="1">
    <location>
        <begin position="322"/>
        <end position="342"/>
    </location>
</feature>
<feature type="compositionally biased region" description="Polar residues" evidence="1">
    <location>
        <begin position="929"/>
        <end position="951"/>
    </location>
</feature>
<feature type="compositionally biased region" description="Low complexity" evidence="1">
    <location>
        <begin position="404"/>
        <end position="413"/>
    </location>
</feature>
<organism evidence="4">
    <name type="scientific">Magallana gigas</name>
    <name type="common">Pacific oyster</name>
    <name type="synonym">Crassostrea gigas</name>
    <dbReference type="NCBI Taxonomy" id="29159"/>
    <lineage>
        <taxon>Eukaryota</taxon>
        <taxon>Metazoa</taxon>
        <taxon>Spiralia</taxon>
        <taxon>Lophotrochozoa</taxon>
        <taxon>Mollusca</taxon>
        <taxon>Bivalvia</taxon>
        <taxon>Autobranchia</taxon>
        <taxon>Pteriomorphia</taxon>
        <taxon>Ostreida</taxon>
        <taxon>Ostreoidea</taxon>
        <taxon>Ostreidae</taxon>
        <taxon>Magallana</taxon>
    </lineage>
</organism>
<feature type="compositionally biased region" description="Low complexity" evidence="1">
    <location>
        <begin position="236"/>
        <end position="259"/>
    </location>
</feature>
<feature type="compositionally biased region" description="Polar residues" evidence="1">
    <location>
        <begin position="140"/>
        <end position="162"/>
    </location>
</feature>
<feature type="transmembrane region" description="Helical" evidence="2">
    <location>
        <begin position="1108"/>
        <end position="1132"/>
    </location>
</feature>
<feature type="region of interest" description="Disordered" evidence="1">
    <location>
        <begin position="233"/>
        <end position="259"/>
    </location>
</feature>
<gene>
    <name evidence="4" type="ORF">CGI_10022361</name>
</gene>
<feature type="compositionally biased region" description="Polar residues" evidence="1">
    <location>
        <begin position="878"/>
        <end position="892"/>
    </location>
</feature>
<feature type="compositionally biased region" description="Polar residues" evidence="1">
    <location>
        <begin position="123"/>
        <end position="133"/>
    </location>
</feature>
<evidence type="ECO:0000256" key="2">
    <source>
        <dbReference type="SAM" id="Phobius"/>
    </source>
</evidence>
<feature type="region of interest" description="Disordered" evidence="1">
    <location>
        <begin position="814"/>
        <end position="835"/>
    </location>
</feature>
<feature type="signal peptide" evidence="3">
    <location>
        <begin position="1"/>
        <end position="19"/>
    </location>
</feature>
<feature type="compositionally biased region" description="Polar residues" evidence="1">
    <location>
        <begin position="900"/>
        <end position="909"/>
    </location>
</feature>
<dbReference type="EMBL" id="JH815992">
    <property type="protein sequence ID" value="EKC25361.1"/>
    <property type="molecule type" value="Genomic_DNA"/>
</dbReference>
<evidence type="ECO:0008006" key="5">
    <source>
        <dbReference type="Google" id="ProtNLM"/>
    </source>
</evidence>
<feature type="region of interest" description="Disordered" evidence="1">
    <location>
        <begin position="707"/>
        <end position="735"/>
    </location>
</feature>
<feature type="region of interest" description="Disordered" evidence="1">
    <location>
        <begin position="400"/>
        <end position="437"/>
    </location>
</feature>
<feature type="region of interest" description="Disordered" evidence="1">
    <location>
        <begin position="288"/>
        <end position="388"/>
    </location>
</feature>
<dbReference type="HOGENOM" id="CLU_269385_0_0_1"/>
<feature type="region of interest" description="Disordered" evidence="1">
    <location>
        <begin position="864"/>
        <end position="951"/>
    </location>
</feature>
<dbReference type="AlphaFoldDB" id="K1QUW2"/>